<dbReference type="InterPro" id="IPR035940">
    <property type="entry name" value="CAP_sf"/>
</dbReference>
<dbReference type="SUPFAM" id="SSF55797">
    <property type="entry name" value="PR-1-like"/>
    <property type="match status" value="1"/>
</dbReference>
<dbReference type="InterPro" id="IPR014044">
    <property type="entry name" value="CAP_dom"/>
</dbReference>
<evidence type="ECO:0000256" key="6">
    <source>
        <dbReference type="SAM" id="Phobius"/>
    </source>
</evidence>
<accession>A0A0G0NGE6</accession>
<dbReference type="CDD" id="cd05379">
    <property type="entry name" value="CAP_bacterial"/>
    <property type="match status" value="1"/>
</dbReference>
<feature type="region of interest" description="Disordered" evidence="5">
    <location>
        <begin position="42"/>
        <end position="66"/>
    </location>
</feature>
<evidence type="ECO:0000313" key="9">
    <source>
        <dbReference type="Proteomes" id="UP000034048"/>
    </source>
</evidence>
<proteinExistence type="predicted"/>
<keyword evidence="3" id="KW-0732">Signal</keyword>
<dbReference type="Gene3D" id="3.40.33.10">
    <property type="entry name" value="CAP"/>
    <property type="match status" value="1"/>
</dbReference>
<evidence type="ECO:0000256" key="1">
    <source>
        <dbReference type="ARBA" id="ARBA00004613"/>
    </source>
</evidence>
<reference evidence="8 9" key="1">
    <citation type="journal article" date="2015" name="Nature">
        <title>rRNA introns, odd ribosomes, and small enigmatic genomes across a large radiation of phyla.</title>
        <authorList>
            <person name="Brown C.T."/>
            <person name="Hug L.A."/>
            <person name="Thomas B.C."/>
            <person name="Sharon I."/>
            <person name="Castelle C.J."/>
            <person name="Singh A."/>
            <person name="Wilkins M.J."/>
            <person name="Williams K.H."/>
            <person name="Banfield J.F."/>
        </authorList>
    </citation>
    <scope>NUCLEOTIDE SEQUENCE [LARGE SCALE GENOMIC DNA]</scope>
</reference>
<protein>
    <recommendedName>
        <fullName evidence="7">SCP domain-containing protein</fullName>
    </recommendedName>
</protein>
<evidence type="ECO:0000259" key="7">
    <source>
        <dbReference type="Pfam" id="PF00188"/>
    </source>
</evidence>
<evidence type="ECO:0000256" key="2">
    <source>
        <dbReference type="ARBA" id="ARBA00022525"/>
    </source>
</evidence>
<sequence>MFNFNKKQSSTADFLDFLNQKYGTKDSDQDGLSDEVELLIGTDPYNKDSDDDGVDDRREIEQGRNPLGSGKLRDLFVPHAGNNYKPEALQPQRLVFYSLSSLLIKLLVGIFVLTFPMVAWLSPDILYSQSQKIIELTNNLRVSVGVNQLSVSSALTQSAYEKAQDMLMSQYFAHVGPDGRSLSDWLKSADYNYAVAGENLAMGFSQPEEVLVAWQKSPTHYANLIDPDFSEIGVGMVAGAYQKNETTFIAQHFADPSIVTTVQAVKETPIAVDNSSVQTVDMAVSSEQPGTANQVVQDLIQQVLAANENSSEPVATDDFPRLITPLSGETLGTGEVELKIWAPENGLLKIYDNEQLLISLYTAEDSDYLNPSIKLAVGEHSLQLKLITEAQNFVSPIYDLKIDQSLPSYEPTATKLVAETLDQDKSWAIMASTVTSNDVAQVFLKIGDYNLELAKQIDNHWEKKTIVYDKSLFDTTVLPALVLIDEAGNQAVYDVAWTTVPMPNKLVNKYLFLKTYPSVSIQNILDVSSLFYKLLLVLAIIALGLNIFIAIKKQHPKVIVSAVGFIALLVVLIIF</sequence>
<dbReference type="AlphaFoldDB" id="A0A0G0NGE6"/>
<name>A0A0G0NGE6_9BACT</name>
<feature type="transmembrane region" description="Helical" evidence="6">
    <location>
        <begin position="94"/>
        <end position="121"/>
    </location>
</feature>
<dbReference type="Proteomes" id="UP000034048">
    <property type="component" value="Unassembled WGS sequence"/>
</dbReference>
<dbReference type="PANTHER" id="PTHR31157">
    <property type="entry name" value="SCP DOMAIN-CONTAINING PROTEIN"/>
    <property type="match status" value="1"/>
</dbReference>
<keyword evidence="2" id="KW-0964">Secreted</keyword>
<keyword evidence="6" id="KW-0472">Membrane</keyword>
<evidence type="ECO:0000313" key="8">
    <source>
        <dbReference type="EMBL" id="KKR15199.1"/>
    </source>
</evidence>
<comment type="subcellular location">
    <subcellularLocation>
        <location evidence="1">Secreted</location>
    </subcellularLocation>
</comment>
<keyword evidence="6" id="KW-1133">Transmembrane helix</keyword>
<feature type="transmembrane region" description="Helical" evidence="6">
    <location>
        <begin position="530"/>
        <end position="551"/>
    </location>
</feature>
<evidence type="ECO:0000256" key="5">
    <source>
        <dbReference type="SAM" id="MobiDB-lite"/>
    </source>
</evidence>
<dbReference type="InterPro" id="IPR059100">
    <property type="entry name" value="TSP3_bac"/>
</dbReference>
<gene>
    <name evidence="8" type="ORF">UT42_C0007G0015</name>
</gene>
<feature type="transmembrane region" description="Helical" evidence="6">
    <location>
        <begin position="558"/>
        <end position="574"/>
    </location>
</feature>
<dbReference type="Pfam" id="PF00188">
    <property type="entry name" value="CAP"/>
    <property type="match status" value="1"/>
</dbReference>
<evidence type="ECO:0000256" key="3">
    <source>
        <dbReference type="ARBA" id="ARBA00022729"/>
    </source>
</evidence>
<feature type="domain" description="SCP" evidence="7">
    <location>
        <begin position="135"/>
        <end position="249"/>
    </location>
</feature>
<dbReference type="PANTHER" id="PTHR31157:SF1">
    <property type="entry name" value="SCP DOMAIN-CONTAINING PROTEIN"/>
    <property type="match status" value="1"/>
</dbReference>
<comment type="caution">
    <text evidence="8">The sequence shown here is derived from an EMBL/GenBank/DDBJ whole genome shotgun (WGS) entry which is preliminary data.</text>
</comment>
<keyword evidence="4" id="KW-0106">Calcium</keyword>
<dbReference type="Pfam" id="PF18884">
    <property type="entry name" value="TSP3_bac"/>
    <property type="match status" value="1"/>
</dbReference>
<organism evidence="8 9">
    <name type="scientific">Candidatus Falkowbacteria bacterium GW2011_GWA2_39_24</name>
    <dbReference type="NCBI Taxonomy" id="1618634"/>
    <lineage>
        <taxon>Bacteria</taxon>
        <taxon>Candidatus Falkowiibacteriota</taxon>
    </lineage>
</organism>
<evidence type="ECO:0000256" key="4">
    <source>
        <dbReference type="ARBA" id="ARBA00022837"/>
    </source>
</evidence>
<dbReference type="EMBL" id="LBWS01000007">
    <property type="protein sequence ID" value="KKR15199.1"/>
    <property type="molecule type" value="Genomic_DNA"/>
</dbReference>
<keyword evidence="6" id="KW-0812">Transmembrane</keyword>